<evidence type="ECO:0000256" key="2">
    <source>
        <dbReference type="SAM" id="SignalP"/>
    </source>
</evidence>
<dbReference type="EMBL" id="CAJGYM010000005">
    <property type="protein sequence ID" value="CAD6186618.1"/>
    <property type="molecule type" value="Genomic_DNA"/>
</dbReference>
<gene>
    <name evidence="3" type="ORF">CAUJ_LOCUS2537</name>
</gene>
<organism evidence="3 4">
    <name type="scientific">Caenorhabditis auriculariae</name>
    <dbReference type="NCBI Taxonomy" id="2777116"/>
    <lineage>
        <taxon>Eukaryota</taxon>
        <taxon>Metazoa</taxon>
        <taxon>Ecdysozoa</taxon>
        <taxon>Nematoda</taxon>
        <taxon>Chromadorea</taxon>
        <taxon>Rhabditida</taxon>
        <taxon>Rhabditina</taxon>
        <taxon>Rhabditomorpha</taxon>
        <taxon>Rhabditoidea</taxon>
        <taxon>Rhabditidae</taxon>
        <taxon>Peloderinae</taxon>
        <taxon>Caenorhabditis</taxon>
    </lineage>
</organism>
<sequence length="111" mass="12042">MVRRLLLVVFLLAVWTEAKPPKSLNRLRSKGSYSAANLNIASLANNGLLLANLDYDNGTMTSSDERLGKRDSGEAANEGDDIDDLLAGDLLQDEDDVTTTSEPTIDDVTEM</sequence>
<feature type="signal peptide" evidence="2">
    <location>
        <begin position="1"/>
        <end position="18"/>
    </location>
</feature>
<protein>
    <submittedName>
        <fullName evidence="3">Uncharacterized protein</fullName>
    </submittedName>
</protein>
<dbReference type="AlphaFoldDB" id="A0A8S1GUY4"/>
<evidence type="ECO:0000313" key="3">
    <source>
        <dbReference type="EMBL" id="CAD6186618.1"/>
    </source>
</evidence>
<accession>A0A8S1GUY4</accession>
<dbReference type="Proteomes" id="UP000835052">
    <property type="component" value="Unassembled WGS sequence"/>
</dbReference>
<feature type="chain" id="PRO_5035865511" evidence="2">
    <location>
        <begin position="19"/>
        <end position="111"/>
    </location>
</feature>
<comment type="caution">
    <text evidence="3">The sequence shown here is derived from an EMBL/GenBank/DDBJ whole genome shotgun (WGS) entry which is preliminary data.</text>
</comment>
<reference evidence="3" key="1">
    <citation type="submission" date="2020-10" db="EMBL/GenBank/DDBJ databases">
        <authorList>
            <person name="Kikuchi T."/>
        </authorList>
    </citation>
    <scope>NUCLEOTIDE SEQUENCE</scope>
    <source>
        <strain evidence="3">NKZ352</strain>
    </source>
</reference>
<name>A0A8S1GUY4_9PELO</name>
<keyword evidence="4" id="KW-1185">Reference proteome</keyword>
<keyword evidence="2" id="KW-0732">Signal</keyword>
<proteinExistence type="predicted"/>
<feature type="region of interest" description="Disordered" evidence="1">
    <location>
        <begin position="60"/>
        <end position="111"/>
    </location>
</feature>
<evidence type="ECO:0000313" key="4">
    <source>
        <dbReference type="Proteomes" id="UP000835052"/>
    </source>
</evidence>
<evidence type="ECO:0000256" key="1">
    <source>
        <dbReference type="SAM" id="MobiDB-lite"/>
    </source>
</evidence>
<feature type="compositionally biased region" description="Acidic residues" evidence="1">
    <location>
        <begin position="77"/>
        <end position="97"/>
    </location>
</feature>
<feature type="compositionally biased region" description="Basic and acidic residues" evidence="1">
    <location>
        <begin position="63"/>
        <end position="73"/>
    </location>
</feature>